<evidence type="ECO:0000313" key="6">
    <source>
        <dbReference type="EMBL" id="RFA11327.1"/>
    </source>
</evidence>
<evidence type="ECO:0000313" key="7">
    <source>
        <dbReference type="Proteomes" id="UP000256486"/>
    </source>
</evidence>
<dbReference type="CDD" id="cd24036">
    <property type="entry name" value="ASKHA_NBD_BcrAD_BadFG_HgdC_HadI"/>
    <property type="match status" value="1"/>
</dbReference>
<reference evidence="6 7" key="1">
    <citation type="submission" date="2017-04" db="EMBL/GenBank/DDBJ databases">
        <title>Comparative genome analysis of Subtercola boreus.</title>
        <authorList>
            <person name="Cho Y.-J."/>
            <person name="Cho A."/>
            <person name="Kim O.-S."/>
            <person name="Lee J.-I."/>
        </authorList>
    </citation>
    <scope>NUCLEOTIDE SEQUENCE [LARGE SCALE GENOMIC DNA]</scope>
    <source>
        <strain evidence="6 7">K300</strain>
    </source>
</reference>
<keyword evidence="7" id="KW-1185">Reference proteome</keyword>
<evidence type="ECO:0000256" key="2">
    <source>
        <dbReference type="ARBA" id="ARBA00022723"/>
    </source>
</evidence>
<name>A0A3E0VR41_9MICO</name>
<feature type="domain" description="ATPase BadF/BadG/BcrA/BcrD type" evidence="5">
    <location>
        <begin position="2"/>
        <end position="250"/>
    </location>
</feature>
<evidence type="ECO:0000256" key="3">
    <source>
        <dbReference type="ARBA" id="ARBA00023004"/>
    </source>
</evidence>
<evidence type="ECO:0000256" key="4">
    <source>
        <dbReference type="ARBA" id="ARBA00023014"/>
    </source>
</evidence>
<comment type="caution">
    <text evidence="6">The sequence shown here is derived from an EMBL/GenBank/DDBJ whole genome shotgun (WGS) entry which is preliminary data.</text>
</comment>
<dbReference type="InterPro" id="IPR043129">
    <property type="entry name" value="ATPase_NBD"/>
</dbReference>
<organism evidence="6 7">
    <name type="scientific">Subtercola boreus</name>
    <dbReference type="NCBI Taxonomy" id="120213"/>
    <lineage>
        <taxon>Bacteria</taxon>
        <taxon>Bacillati</taxon>
        <taxon>Actinomycetota</taxon>
        <taxon>Actinomycetes</taxon>
        <taxon>Micrococcales</taxon>
        <taxon>Microbacteriaceae</taxon>
        <taxon>Subtercola</taxon>
    </lineage>
</organism>
<dbReference type="GO" id="GO:0046872">
    <property type="term" value="F:metal ion binding"/>
    <property type="evidence" value="ECO:0007669"/>
    <property type="project" value="UniProtKB-KW"/>
</dbReference>
<dbReference type="PANTHER" id="PTHR32329">
    <property type="entry name" value="BIFUNCTIONAL PROTEIN [INCLUDES 2-HYDROXYACYL-COA DEHYDRATASE (N-TER) AND ITS ACTIVATOR DOMAIN (C_TERM)-RELATED"/>
    <property type="match status" value="1"/>
</dbReference>
<dbReference type="PANTHER" id="PTHR32329:SF2">
    <property type="entry name" value="BIFUNCTIONAL PROTEIN [INCLUDES 2-HYDROXYACYL-COA DEHYDRATASE (N-TER) AND ITS ACTIVATOR DOMAIN (C_TERM)"/>
    <property type="match status" value="1"/>
</dbReference>
<proteinExistence type="predicted"/>
<dbReference type="Proteomes" id="UP000256486">
    <property type="component" value="Unassembled WGS sequence"/>
</dbReference>
<dbReference type="InterPro" id="IPR051805">
    <property type="entry name" value="Dehydratase_Activator_Redct"/>
</dbReference>
<sequence>MGVDLGSTTAKAVIVDSGGRMVASRVVQMGAVSREGVRVAIEACLEDARLTPADISRTISTGYGRRLVPSADKTFTEITCHARGAAALSPGVRLVIDIGGQDSKAIAVDDDGLVDRFALNDRCASGTGRFFDVLCRALEVDLDEVAALALAGGTDLEVSSMCATFAETEVISLLAQGAETADISASVHRAVAGRTLGLIAQVGKASPVVMTGGVAKNPALVAFLEEALGLPLEVLDDPQIAGALGAALIARDEHAAALADAAAALADAAAAPLRFVAVADVGPEKQVIPGNAVTAPHCADCDGHLDSHSHRPVSVILQLGPVGR</sequence>
<dbReference type="SUPFAM" id="SSF53067">
    <property type="entry name" value="Actin-like ATPase domain"/>
    <property type="match status" value="1"/>
</dbReference>
<dbReference type="InterPro" id="IPR008275">
    <property type="entry name" value="CoA_E_activase_dom"/>
</dbReference>
<dbReference type="EMBL" id="NBWZ01000001">
    <property type="protein sequence ID" value="RFA11327.1"/>
    <property type="molecule type" value="Genomic_DNA"/>
</dbReference>
<dbReference type="Pfam" id="PF01869">
    <property type="entry name" value="BcrAD_BadFG"/>
    <property type="match status" value="1"/>
</dbReference>
<evidence type="ECO:0000256" key="1">
    <source>
        <dbReference type="ARBA" id="ARBA00001966"/>
    </source>
</evidence>
<keyword evidence="4" id="KW-0411">Iron-sulfur</keyword>
<evidence type="ECO:0000259" key="5">
    <source>
        <dbReference type="Pfam" id="PF01869"/>
    </source>
</evidence>
<accession>A0A3E0VR41</accession>
<keyword evidence="2" id="KW-0479">Metal-binding</keyword>
<keyword evidence="3" id="KW-0408">Iron</keyword>
<dbReference type="OrthoDB" id="37575at2"/>
<dbReference type="AlphaFoldDB" id="A0A3E0VR41"/>
<gene>
    <name evidence="6" type="ORF">B7R54_15625</name>
</gene>
<comment type="cofactor">
    <cofactor evidence="1">
        <name>[4Fe-4S] cluster</name>
        <dbReference type="ChEBI" id="CHEBI:49883"/>
    </cofactor>
</comment>
<dbReference type="NCBIfam" id="TIGR00241">
    <property type="entry name" value="CoA_E_activ"/>
    <property type="match status" value="1"/>
</dbReference>
<dbReference type="Gene3D" id="3.30.420.40">
    <property type="match status" value="2"/>
</dbReference>
<dbReference type="InterPro" id="IPR002731">
    <property type="entry name" value="ATPase_BadF"/>
</dbReference>
<protein>
    <submittedName>
        <fullName evidence="6">Benzoyl-CoA reductase</fullName>
    </submittedName>
</protein>
<dbReference type="GO" id="GO:0051536">
    <property type="term" value="F:iron-sulfur cluster binding"/>
    <property type="evidence" value="ECO:0007669"/>
    <property type="project" value="UniProtKB-KW"/>
</dbReference>